<dbReference type="AlphaFoldDB" id="A0A0C2JNJ5"/>
<organism evidence="2 3">
    <name type="scientific">Thelohanellus kitauei</name>
    <name type="common">Myxosporean</name>
    <dbReference type="NCBI Taxonomy" id="669202"/>
    <lineage>
        <taxon>Eukaryota</taxon>
        <taxon>Metazoa</taxon>
        <taxon>Cnidaria</taxon>
        <taxon>Myxozoa</taxon>
        <taxon>Myxosporea</taxon>
        <taxon>Bivalvulida</taxon>
        <taxon>Platysporina</taxon>
        <taxon>Myxobolidae</taxon>
        <taxon>Thelohanellus</taxon>
    </lineage>
</organism>
<evidence type="ECO:0000256" key="1">
    <source>
        <dbReference type="SAM" id="MobiDB-lite"/>
    </source>
</evidence>
<dbReference type="EMBL" id="JWZT01001930">
    <property type="protein sequence ID" value="KII70933.1"/>
    <property type="molecule type" value="Genomic_DNA"/>
</dbReference>
<accession>A0A0C2JNJ5</accession>
<name>A0A0C2JNJ5_THEKT</name>
<proteinExistence type="predicted"/>
<evidence type="ECO:0000313" key="2">
    <source>
        <dbReference type="EMBL" id="KII70933.1"/>
    </source>
</evidence>
<sequence>MIQEIIMICEKIKEIDIYASNHTYKKSYLMREEGYLVVIGKQTFDKVHQLDLKKLLKRFMRSHYFYKPKFDGPAGVEPATHRRSPSGHPTRSLSAVMLLRISNIPLQ</sequence>
<keyword evidence="3" id="KW-1185">Reference proteome</keyword>
<reference evidence="2 3" key="1">
    <citation type="journal article" date="2014" name="Genome Biol. Evol.">
        <title>The genome of the myxosporean Thelohanellus kitauei shows adaptations to nutrient acquisition within its fish host.</title>
        <authorList>
            <person name="Yang Y."/>
            <person name="Xiong J."/>
            <person name="Zhou Z."/>
            <person name="Huo F."/>
            <person name="Miao W."/>
            <person name="Ran C."/>
            <person name="Liu Y."/>
            <person name="Zhang J."/>
            <person name="Feng J."/>
            <person name="Wang M."/>
            <person name="Wang M."/>
            <person name="Wang L."/>
            <person name="Yao B."/>
        </authorList>
    </citation>
    <scope>NUCLEOTIDE SEQUENCE [LARGE SCALE GENOMIC DNA]</scope>
    <source>
        <strain evidence="2">Wuqing</strain>
    </source>
</reference>
<evidence type="ECO:0000313" key="3">
    <source>
        <dbReference type="Proteomes" id="UP000031668"/>
    </source>
</evidence>
<dbReference type="Proteomes" id="UP000031668">
    <property type="component" value="Unassembled WGS sequence"/>
</dbReference>
<gene>
    <name evidence="2" type="ORF">RF11_13190</name>
</gene>
<comment type="caution">
    <text evidence="2">The sequence shown here is derived from an EMBL/GenBank/DDBJ whole genome shotgun (WGS) entry which is preliminary data.</text>
</comment>
<feature type="region of interest" description="Disordered" evidence="1">
    <location>
        <begin position="72"/>
        <end position="91"/>
    </location>
</feature>
<protein>
    <submittedName>
        <fullName evidence="2">Uncharacterized protein</fullName>
    </submittedName>
</protein>